<evidence type="ECO:0000259" key="2">
    <source>
        <dbReference type="PROSITE" id="PS50975"/>
    </source>
</evidence>
<dbReference type="GO" id="GO:0046872">
    <property type="term" value="F:metal ion binding"/>
    <property type="evidence" value="ECO:0007669"/>
    <property type="project" value="InterPro"/>
</dbReference>
<reference evidence="3 4" key="1">
    <citation type="journal article" date="2015" name="Stand. Genomic Sci.">
        <title>Genome sequence and description of the mosquitocidal and heavy metal tolerant strain Lysinibacillus sphaericus CBAM5.</title>
        <authorList>
            <person name="Pena-Montenegro T.D."/>
            <person name="Lozano L."/>
            <person name="Dussan J."/>
        </authorList>
    </citation>
    <scope>NUCLEOTIDE SEQUENCE [LARGE SCALE GENOMIC DNA]</scope>
    <source>
        <strain evidence="3">CBAM5</strain>
    </source>
</reference>
<protein>
    <recommendedName>
        <fullName evidence="2">ATP-grasp domain-containing protein</fullName>
    </recommendedName>
</protein>
<dbReference type="Gene3D" id="3.30.470.20">
    <property type="entry name" value="ATP-grasp fold, B domain"/>
    <property type="match status" value="1"/>
</dbReference>
<dbReference type="SUPFAM" id="SSF56059">
    <property type="entry name" value="Glutathione synthetase ATP-binding domain-like"/>
    <property type="match status" value="1"/>
</dbReference>
<feature type="domain" description="ATP-grasp" evidence="2">
    <location>
        <begin position="160"/>
        <end position="358"/>
    </location>
</feature>
<gene>
    <name evidence="3" type="ORF">P799_03915</name>
</gene>
<dbReference type="GO" id="GO:0005524">
    <property type="term" value="F:ATP binding"/>
    <property type="evidence" value="ECO:0007669"/>
    <property type="project" value="UniProtKB-UniRule"/>
</dbReference>
<dbReference type="Proteomes" id="UP000023555">
    <property type="component" value="Unassembled WGS sequence"/>
</dbReference>
<dbReference type="PROSITE" id="PS50975">
    <property type="entry name" value="ATP_GRASP"/>
    <property type="match status" value="1"/>
</dbReference>
<sequence>MYNLVRIQMNKFIFTREAIELSYLQEQPFLPIVIQSGQHAYGVARSFYEAYHIKSLVIEPARERGNFRSLFSGGAQGIATQNSGILEFQYVEHLDDPHYFVQALQMLAKQFQHQRLILLVCDCLYAELIIQNKEELEKYFILPYIDQALLKKVQTKEKFYQLCDLYKLKYPQTVTVTKEQQTNCVIPFHYPIIIKPSNSVAYSSCSFPEKKKIYLAHNDSEVQKIVHCIYRSSYQDSLILQEFIPGDDSFIRVLDVYVGRDKTVKLMCLSNKLFEDPSPQNKGISLAVMTDYDEQLMDTIRHLLEDIGYTGFANFDMKYDPRDGEYKLFELNLRAGSSSYYVTASGHNYMQYVVDDYLFHIPLERTYVQTKHLWSLLPPRTLYKCMGNEKLKMEAKRLVKQGQYTNALFYKEDMSMKRWIKLKLYDGYLYIKHRKYFINRDV</sequence>
<dbReference type="EMBL" id="AYKQ01000007">
    <property type="protein sequence ID" value="EWH34712.1"/>
    <property type="molecule type" value="Genomic_DNA"/>
</dbReference>
<comment type="caution">
    <text evidence="3">The sequence shown here is derived from an EMBL/GenBank/DDBJ whole genome shotgun (WGS) entry which is preliminary data.</text>
</comment>
<keyword evidence="1" id="KW-0547">Nucleotide-binding</keyword>
<organism evidence="3 4">
    <name type="scientific">Lysinibacillus sphaericus CBAM5</name>
    <dbReference type="NCBI Taxonomy" id="1400869"/>
    <lineage>
        <taxon>Bacteria</taxon>
        <taxon>Bacillati</taxon>
        <taxon>Bacillota</taxon>
        <taxon>Bacilli</taxon>
        <taxon>Bacillales</taxon>
        <taxon>Bacillaceae</taxon>
        <taxon>Lysinibacillus</taxon>
    </lineage>
</organism>
<dbReference type="AlphaFoldDB" id="W7RT57"/>
<evidence type="ECO:0000256" key="1">
    <source>
        <dbReference type="PROSITE-ProRule" id="PRU00409"/>
    </source>
</evidence>
<name>W7RT57_LYSSH</name>
<evidence type="ECO:0000313" key="3">
    <source>
        <dbReference type="EMBL" id="EWH34712.1"/>
    </source>
</evidence>
<keyword evidence="1" id="KW-0067">ATP-binding</keyword>
<dbReference type="InterPro" id="IPR011761">
    <property type="entry name" value="ATP-grasp"/>
</dbReference>
<dbReference type="HOGENOM" id="CLU_054906_0_0_9"/>
<proteinExistence type="predicted"/>
<accession>W7RT57</accession>
<evidence type="ECO:0000313" key="4">
    <source>
        <dbReference type="Proteomes" id="UP000023555"/>
    </source>
</evidence>